<protein>
    <submittedName>
        <fullName evidence="1">Uncharacterized protein</fullName>
    </submittedName>
</protein>
<name>A0A0L8FKC1_OCTBM</name>
<proteinExistence type="predicted"/>
<dbReference type="AlphaFoldDB" id="A0A0L8FKC1"/>
<organism evidence="1">
    <name type="scientific">Octopus bimaculoides</name>
    <name type="common">California two-spotted octopus</name>
    <dbReference type="NCBI Taxonomy" id="37653"/>
    <lineage>
        <taxon>Eukaryota</taxon>
        <taxon>Metazoa</taxon>
        <taxon>Spiralia</taxon>
        <taxon>Lophotrochozoa</taxon>
        <taxon>Mollusca</taxon>
        <taxon>Cephalopoda</taxon>
        <taxon>Coleoidea</taxon>
        <taxon>Octopodiformes</taxon>
        <taxon>Octopoda</taxon>
        <taxon>Incirrata</taxon>
        <taxon>Octopodidae</taxon>
        <taxon>Octopus</taxon>
    </lineage>
</organism>
<accession>A0A0L8FKC1</accession>
<dbReference type="EMBL" id="KQ430232">
    <property type="protein sequence ID" value="KOF64464.1"/>
    <property type="molecule type" value="Genomic_DNA"/>
</dbReference>
<gene>
    <name evidence="1" type="ORF">OCBIM_22017268mg</name>
</gene>
<reference evidence="1" key="1">
    <citation type="submission" date="2015-07" db="EMBL/GenBank/DDBJ databases">
        <title>MeaNS - Measles Nucleotide Surveillance Program.</title>
        <authorList>
            <person name="Tran T."/>
            <person name="Druce J."/>
        </authorList>
    </citation>
    <scope>NUCLEOTIDE SEQUENCE</scope>
    <source>
        <strain evidence="1">UCB-OBI-ISO-001</strain>
        <tissue evidence="1">Gonad</tissue>
    </source>
</reference>
<evidence type="ECO:0000313" key="1">
    <source>
        <dbReference type="EMBL" id="KOF64464.1"/>
    </source>
</evidence>
<sequence length="49" mass="5678">MDKVNRLERFTSLQLIKSHKLPIFLLMSNIAVIKCCFVNSFDSSLPCIY</sequence>